<dbReference type="SUPFAM" id="SSF51064">
    <property type="entry name" value="Head domain of nucleotide exchange factor GrpE"/>
    <property type="match status" value="1"/>
</dbReference>
<evidence type="ECO:0000256" key="7">
    <source>
        <dbReference type="ARBA" id="ARBA00053401"/>
    </source>
</evidence>
<dbReference type="GO" id="GO:0051087">
    <property type="term" value="F:protein-folding chaperone binding"/>
    <property type="evidence" value="ECO:0007669"/>
    <property type="project" value="InterPro"/>
</dbReference>
<comment type="function">
    <text evidence="7 10 11">Participates actively in the response to hyperosmotic and heat shock by preventing the aggregation of stress-denatured proteins, in association with DnaK and GrpE. It is the nucleotide exchange factor for DnaK and may function as a thermosensor. Unfolded proteins bind initially to DnaJ; upon interaction with the DnaJ-bound protein, DnaK hydrolyzes its bound ATP, resulting in the formation of a stable complex. GrpE releases ADP from DnaK; ATP binding to DnaK triggers the release of the substrate protein, thus completing the reaction cycle. Several rounds of ATP-dependent interactions between DnaJ, DnaK and GrpE are required for fully efficient folding.</text>
</comment>
<keyword evidence="6 10" id="KW-0143">Chaperone</keyword>
<dbReference type="Pfam" id="PF01025">
    <property type="entry name" value="GrpE"/>
    <property type="match status" value="1"/>
</dbReference>
<dbReference type="Proteomes" id="UP000033428">
    <property type="component" value="Unassembled WGS sequence"/>
</dbReference>
<keyword evidence="5 10" id="KW-0346">Stress response</keyword>
<evidence type="ECO:0000256" key="8">
    <source>
        <dbReference type="ARBA" id="ARBA00072274"/>
    </source>
</evidence>
<dbReference type="PANTHER" id="PTHR21237:SF23">
    <property type="entry name" value="GRPE PROTEIN HOMOLOG, MITOCHONDRIAL"/>
    <property type="match status" value="1"/>
</dbReference>
<comment type="similarity">
    <text evidence="2 10 12">Belongs to the GrpE family.</text>
</comment>
<evidence type="ECO:0000256" key="1">
    <source>
        <dbReference type="ARBA" id="ARBA00004496"/>
    </source>
</evidence>
<evidence type="ECO:0000256" key="12">
    <source>
        <dbReference type="RuleBase" id="RU004478"/>
    </source>
</evidence>
<organism evidence="14 15">
    <name type="scientific">Candidatus Omnitrophus magneticus</name>
    <dbReference type="NCBI Taxonomy" id="1609969"/>
    <lineage>
        <taxon>Bacteria</taxon>
        <taxon>Pseudomonadati</taxon>
        <taxon>Candidatus Omnitrophota</taxon>
        <taxon>Candidatus Omnitrophus</taxon>
    </lineage>
</organism>
<dbReference type="GO" id="GO:0006457">
    <property type="term" value="P:protein folding"/>
    <property type="evidence" value="ECO:0007669"/>
    <property type="project" value="InterPro"/>
</dbReference>
<evidence type="ECO:0000256" key="3">
    <source>
        <dbReference type="ARBA" id="ARBA00011738"/>
    </source>
</evidence>
<feature type="compositionally biased region" description="Basic and acidic residues" evidence="13">
    <location>
        <begin position="10"/>
        <end position="21"/>
    </location>
</feature>
<comment type="subcellular location">
    <subcellularLocation>
        <location evidence="1 10">Cytoplasm</location>
    </subcellularLocation>
</comment>
<evidence type="ECO:0000256" key="11">
    <source>
        <dbReference type="RuleBase" id="RU000639"/>
    </source>
</evidence>
<comment type="caution">
    <text evidence="14">The sequence shown here is derived from an EMBL/GenBank/DDBJ whole genome shotgun (WGS) entry which is preliminary data.</text>
</comment>
<reference evidence="14 15" key="1">
    <citation type="submission" date="2015-02" db="EMBL/GenBank/DDBJ databases">
        <title>Single-cell genomics of uncultivated deep-branching MTB reveals a conserved set of magnetosome genes.</title>
        <authorList>
            <person name="Kolinko S."/>
            <person name="Richter M."/>
            <person name="Glockner F.O."/>
            <person name="Brachmann A."/>
            <person name="Schuler D."/>
        </authorList>
    </citation>
    <scope>NUCLEOTIDE SEQUENCE [LARGE SCALE GENOMIC DNA]</scope>
    <source>
        <strain evidence="14">SKK-01</strain>
    </source>
</reference>
<comment type="subunit">
    <text evidence="3 10">Homodimer.</text>
</comment>
<evidence type="ECO:0000256" key="6">
    <source>
        <dbReference type="ARBA" id="ARBA00023186"/>
    </source>
</evidence>
<dbReference type="PRINTS" id="PR00773">
    <property type="entry name" value="GRPEPROTEIN"/>
</dbReference>
<dbReference type="GO" id="GO:0042803">
    <property type="term" value="F:protein homodimerization activity"/>
    <property type="evidence" value="ECO:0007669"/>
    <property type="project" value="InterPro"/>
</dbReference>
<dbReference type="Gene3D" id="3.90.20.20">
    <property type="match status" value="1"/>
</dbReference>
<dbReference type="InterPro" id="IPR009012">
    <property type="entry name" value="GrpE_head"/>
</dbReference>
<feature type="region of interest" description="Disordered" evidence="13">
    <location>
        <begin position="1"/>
        <end position="32"/>
    </location>
</feature>
<keyword evidence="15" id="KW-1185">Reference proteome</keyword>
<evidence type="ECO:0000256" key="5">
    <source>
        <dbReference type="ARBA" id="ARBA00023016"/>
    </source>
</evidence>
<sequence length="200" mass="23079">MTNNHNHNKKEKDGQNKKEELGGEFQLNETSAVENGIGKDTITIAAKEYEEFKKKSGERDEYYNKWLGVLAEYENTKKRMERERDNSIKFANESLILRLFPIVDNFDMAISAMGKADDKTALMKGMEIVQKEFHKVLEDNGVKKINTVREKFDPHVHEAVMVIESDKYSDNAVVDEFRAGYLFNERLLRPAQVKVAKNNS</sequence>
<dbReference type="InterPro" id="IPR013805">
    <property type="entry name" value="GrpE_CC"/>
</dbReference>
<dbReference type="Gene3D" id="2.30.22.10">
    <property type="entry name" value="Head domain of nucleotide exchange factor GrpE"/>
    <property type="match status" value="1"/>
</dbReference>
<evidence type="ECO:0000256" key="4">
    <source>
        <dbReference type="ARBA" id="ARBA00022490"/>
    </source>
</evidence>
<evidence type="ECO:0000256" key="2">
    <source>
        <dbReference type="ARBA" id="ARBA00009054"/>
    </source>
</evidence>
<name>A0A0F0CVV9_9BACT</name>
<proteinExistence type="inferred from homology"/>
<dbReference type="GO" id="GO:0000774">
    <property type="term" value="F:adenyl-nucleotide exchange factor activity"/>
    <property type="evidence" value="ECO:0007669"/>
    <property type="project" value="InterPro"/>
</dbReference>
<dbReference type="FunFam" id="2.30.22.10:FF:000001">
    <property type="entry name" value="Protein GrpE"/>
    <property type="match status" value="1"/>
</dbReference>
<dbReference type="HAMAP" id="MF_01151">
    <property type="entry name" value="GrpE"/>
    <property type="match status" value="1"/>
</dbReference>
<dbReference type="SUPFAM" id="SSF58014">
    <property type="entry name" value="Coiled-coil domain of nucleotide exchange factor GrpE"/>
    <property type="match status" value="1"/>
</dbReference>
<dbReference type="CDD" id="cd00446">
    <property type="entry name" value="GrpE"/>
    <property type="match status" value="1"/>
</dbReference>
<keyword evidence="4 10" id="KW-0963">Cytoplasm</keyword>
<dbReference type="AlphaFoldDB" id="A0A0F0CVV9"/>
<dbReference type="EMBL" id="JYNY01000114">
    <property type="protein sequence ID" value="KJJ85585.1"/>
    <property type="molecule type" value="Genomic_DNA"/>
</dbReference>
<gene>
    <name evidence="10" type="primary">grpE</name>
    <name evidence="14" type="ORF">OMAG_000540</name>
</gene>
<protein>
    <recommendedName>
        <fullName evidence="8 10">Protein GrpE</fullName>
    </recommendedName>
    <alternativeName>
        <fullName evidence="9 10">HSP-70 cofactor</fullName>
    </alternativeName>
</protein>
<evidence type="ECO:0000313" key="15">
    <source>
        <dbReference type="Proteomes" id="UP000033428"/>
    </source>
</evidence>
<dbReference type="GO" id="GO:0005737">
    <property type="term" value="C:cytoplasm"/>
    <property type="evidence" value="ECO:0007669"/>
    <property type="project" value="UniProtKB-SubCell"/>
</dbReference>
<dbReference type="InterPro" id="IPR000740">
    <property type="entry name" value="GrpE"/>
</dbReference>
<dbReference type="PROSITE" id="PS01071">
    <property type="entry name" value="GRPE"/>
    <property type="match status" value="1"/>
</dbReference>
<evidence type="ECO:0000256" key="9">
    <source>
        <dbReference type="ARBA" id="ARBA00076414"/>
    </source>
</evidence>
<accession>A0A0F0CVV9</accession>
<dbReference type="GO" id="GO:0051082">
    <property type="term" value="F:unfolded protein binding"/>
    <property type="evidence" value="ECO:0007669"/>
    <property type="project" value="TreeGrafter"/>
</dbReference>
<evidence type="ECO:0000313" key="14">
    <source>
        <dbReference type="EMBL" id="KJJ85585.1"/>
    </source>
</evidence>
<evidence type="ECO:0000256" key="10">
    <source>
        <dbReference type="HAMAP-Rule" id="MF_01151"/>
    </source>
</evidence>
<dbReference type="PANTHER" id="PTHR21237">
    <property type="entry name" value="GRPE PROTEIN"/>
    <property type="match status" value="1"/>
</dbReference>
<evidence type="ECO:0000256" key="13">
    <source>
        <dbReference type="SAM" id="MobiDB-lite"/>
    </source>
</evidence>